<dbReference type="GO" id="GO:0009307">
    <property type="term" value="P:DNA restriction-modification system"/>
    <property type="evidence" value="ECO:0007669"/>
    <property type="project" value="UniProtKB-KW"/>
</dbReference>
<feature type="domain" description="Type I restriction enzyme R protein N-terminal" evidence="4">
    <location>
        <begin position="45"/>
        <end position="134"/>
    </location>
</feature>
<dbReference type="InterPro" id="IPR029464">
    <property type="entry name" value="HSDR_N"/>
</dbReference>
<dbReference type="InterPro" id="IPR002052">
    <property type="entry name" value="DNA_methylase_N6_adenine_CS"/>
</dbReference>
<comment type="caution">
    <text evidence="5">The sequence shown here is derived from an EMBL/GenBank/DDBJ whole genome shotgun (WGS) entry which is preliminary data.</text>
</comment>
<evidence type="ECO:0000256" key="2">
    <source>
        <dbReference type="ARBA" id="ARBA00022747"/>
    </source>
</evidence>
<dbReference type="InterPro" id="IPR052916">
    <property type="entry name" value="Type-I_RE_MTase_Subunit"/>
</dbReference>
<accession>A0AAP1C6F1</accession>
<dbReference type="Gene3D" id="3.40.50.150">
    <property type="entry name" value="Vaccinia Virus protein VP39"/>
    <property type="match status" value="1"/>
</dbReference>
<evidence type="ECO:0000256" key="1">
    <source>
        <dbReference type="ARBA" id="ARBA00006594"/>
    </source>
</evidence>
<dbReference type="PRINTS" id="PR00507">
    <property type="entry name" value="N12N6MTFRASE"/>
</dbReference>
<dbReference type="Proteomes" id="UP000056450">
    <property type="component" value="Unassembled WGS sequence"/>
</dbReference>
<dbReference type="GO" id="GO:0008170">
    <property type="term" value="F:N-methyltransferase activity"/>
    <property type="evidence" value="ECO:0007669"/>
    <property type="project" value="InterPro"/>
</dbReference>
<gene>
    <name evidence="5" type="ORF">WI41_13395</name>
</gene>
<protein>
    <submittedName>
        <fullName evidence="5">Uncharacterized protein</fullName>
    </submittedName>
</protein>
<dbReference type="Pfam" id="PF13588">
    <property type="entry name" value="HSDR_N_2"/>
    <property type="match status" value="1"/>
</dbReference>
<dbReference type="PROSITE" id="PS00092">
    <property type="entry name" value="N6_MTASE"/>
    <property type="match status" value="1"/>
</dbReference>
<dbReference type="InterPro" id="IPR029063">
    <property type="entry name" value="SAM-dependent_MTases_sf"/>
</dbReference>
<evidence type="ECO:0000259" key="3">
    <source>
        <dbReference type="Pfam" id="PF02384"/>
    </source>
</evidence>
<feature type="domain" description="DNA methylase adenine-specific" evidence="3">
    <location>
        <begin position="292"/>
        <end position="555"/>
    </location>
</feature>
<evidence type="ECO:0000259" key="4">
    <source>
        <dbReference type="Pfam" id="PF13588"/>
    </source>
</evidence>
<dbReference type="InterPro" id="IPR003356">
    <property type="entry name" value="DNA_methylase_A-5"/>
</dbReference>
<dbReference type="Pfam" id="PF02384">
    <property type="entry name" value="N6_Mtase"/>
    <property type="match status" value="1"/>
</dbReference>
<comment type="similarity">
    <text evidence="1">Belongs to the N(4)/N(6)-methyltransferase family.</text>
</comment>
<dbReference type="SUPFAM" id="SSF53335">
    <property type="entry name" value="S-adenosyl-L-methionine-dependent methyltransferases"/>
    <property type="match status" value="1"/>
</dbReference>
<evidence type="ECO:0000313" key="5">
    <source>
        <dbReference type="EMBL" id="KVA09512.1"/>
    </source>
</evidence>
<proteinExistence type="inferred from homology"/>
<dbReference type="AlphaFoldDB" id="A0AAP1C6F1"/>
<dbReference type="PANTHER" id="PTHR42998:SF1">
    <property type="entry name" value="TYPE I RESTRICTION ENZYME HINDI METHYLASE SUBUNIT"/>
    <property type="match status" value="1"/>
</dbReference>
<organism evidence="5 6">
    <name type="scientific">Burkholderia latens</name>
    <dbReference type="NCBI Taxonomy" id="488446"/>
    <lineage>
        <taxon>Bacteria</taxon>
        <taxon>Pseudomonadati</taxon>
        <taxon>Pseudomonadota</taxon>
        <taxon>Betaproteobacteria</taxon>
        <taxon>Burkholderiales</taxon>
        <taxon>Burkholderiaceae</taxon>
        <taxon>Burkholderia</taxon>
        <taxon>Burkholderia cepacia complex</taxon>
    </lineage>
</organism>
<name>A0AAP1C6F1_9BURK</name>
<dbReference type="PANTHER" id="PTHR42998">
    <property type="entry name" value="TYPE I RESTRICTION ENZYME HINDVIIP M PROTEIN-RELATED"/>
    <property type="match status" value="1"/>
</dbReference>
<evidence type="ECO:0000313" key="6">
    <source>
        <dbReference type="Proteomes" id="UP000056450"/>
    </source>
</evidence>
<dbReference type="GO" id="GO:0003677">
    <property type="term" value="F:DNA binding"/>
    <property type="evidence" value="ECO:0007669"/>
    <property type="project" value="InterPro"/>
</dbReference>
<sequence length="624" mass="70280">MFIPVTPAVEKPEDASGGLTIYDVAGDEYIFCPVRKKAYKVNSKPEEKVRFWWIYRLADLYGYAFDQMRAEVPVVVGSTEAKKKADIVVYTDSSHRTPRIFIEVKKPNRKDGVDQLKVYMNATGCRLGVWSNGAPPHSYLLRIEPTETREEPDWRELRNVPRRTERLDDVDSPITRKELAPVTDFLDILRECEDYIKAHEGVSPFEELFKLIFAKLYDERVNLKNDDSPAQFRVGVFEAPEEARTRIEDQLFAPAKKRWSGVFKEGDEILLSDQTLAFCVSALQKTYLLKSDSDVLGNAFEIMINPGMKGDKGQYFTPRHVIQMCIDVLNPNEHETIYDPACGSGGFLIAAMDKVFKSIADGRDDQSEIMENQKDYASQNVFGMDYDHTIAKVAKAYMLIWGDGRSNVAVCDGLNEDSWPDDALSKFTTGKGKSRELRQFDIIATNPPFAGDNAAEETIAKYDLSIKPSPKGPVRAQKIARDKLFIERCLRMLTPTGRMAIVLPRGTLKNYTDEYVRRYILKHARVVAVVGLGSDMFKPFTNVKTCVLFLQKRKTPLDDLSNAANDPPVVYAVTERPGKDKAGRLVRDTTGNILSDLGEITDFIKANISFSVETSGTACNSTNQ</sequence>
<reference evidence="5 6" key="1">
    <citation type="submission" date="2015-11" db="EMBL/GenBank/DDBJ databases">
        <title>Expanding the genomic diversity of Burkholderia species for the development of highly accurate diagnostics.</title>
        <authorList>
            <person name="Sahl J."/>
            <person name="Keim P."/>
            <person name="Wagner D."/>
        </authorList>
    </citation>
    <scope>NUCLEOTIDE SEQUENCE [LARGE SCALE GENOMIC DNA]</scope>
    <source>
        <strain evidence="5 6">RF32-BP12</strain>
    </source>
</reference>
<dbReference type="RefSeq" id="WP_059545426.1">
    <property type="nucleotide sequence ID" value="NZ_LOTQ01000017.1"/>
</dbReference>
<keyword evidence="2" id="KW-0680">Restriction system</keyword>
<dbReference type="EMBL" id="LOTQ01000017">
    <property type="protein sequence ID" value="KVA09512.1"/>
    <property type="molecule type" value="Genomic_DNA"/>
</dbReference>
<dbReference type="GO" id="GO:0032259">
    <property type="term" value="P:methylation"/>
    <property type="evidence" value="ECO:0007669"/>
    <property type="project" value="InterPro"/>
</dbReference>